<organism evidence="4 5">
    <name type="scientific">Rhadina sibilatrix</name>
    <dbReference type="NCBI Taxonomy" id="2585818"/>
    <lineage>
        <taxon>Eukaryota</taxon>
        <taxon>Metazoa</taxon>
        <taxon>Chordata</taxon>
        <taxon>Craniata</taxon>
        <taxon>Vertebrata</taxon>
        <taxon>Euteleostomi</taxon>
        <taxon>Archelosauria</taxon>
        <taxon>Archosauria</taxon>
        <taxon>Dinosauria</taxon>
        <taxon>Saurischia</taxon>
        <taxon>Theropoda</taxon>
        <taxon>Coelurosauria</taxon>
        <taxon>Aves</taxon>
        <taxon>Neognathae</taxon>
        <taxon>Neoaves</taxon>
        <taxon>Telluraves</taxon>
        <taxon>Australaves</taxon>
        <taxon>Passeriformes</taxon>
        <taxon>Sylvioidea</taxon>
        <taxon>Phylloscopidae</taxon>
        <taxon>Rhadina</taxon>
    </lineage>
</organism>
<dbReference type="InterPro" id="IPR018379">
    <property type="entry name" value="BEN_domain"/>
</dbReference>
<dbReference type="SMART" id="SM01025">
    <property type="entry name" value="BEN"/>
    <property type="match status" value="2"/>
</dbReference>
<dbReference type="GO" id="GO:0005634">
    <property type="term" value="C:nucleus"/>
    <property type="evidence" value="ECO:0007669"/>
    <property type="project" value="UniProtKB-SubCell"/>
</dbReference>
<evidence type="ECO:0000256" key="1">
    <source>
        <dbReference type="ARBA" id="ARBA00004123"/>
    </source>
</evidence>
<feature type="domain" description="BEN" evidence="3">
    <location>
        <begin position="385"/>
        <end position="483"/>
    </location>
</feature>
<comment type="subcellular location">
    <subcellularLocation>
        <location evidence="1">Nucleus</location>
    </subcellularLocation>
</comment>
<dbReference type="Proteomes" id="UP000587697">
    <property type="component" value="Unassembled WGS sequence"/>
</dbReference>
<gene>
    <name evidence="4" type="primary">Bend2</name>
    <name evidence="4" type="ORF">RHASIB_R08502</name>
</gene>
<reference evidence="4 5" key="1">
    <citation type="submission" date="2019-09" db="EMBL/GenBank/DDBJ databases">
        <title>Bird 10,000 Genomes (B10K) Project - Family phase.</title>
        <authorList>
            <person name="Zhang G."/>
        </authorList>
    </citation>
    <scope>NUCLEOTIDE SEQUENCE [LARGE SCALE GENOMIC DNA]</scope>
    <source>
        <strain evidence="4">B10K-DU-002-26</strain>
        <tissue evidence="4">Muscle</tissue>
    </source>
</reference>
<dbReference type="PANTHER" id="PTHR47305:SF1">
    <property type="entry name" value="BEN DOMAIN-CONTAINING PROTEIN"/>
    <property type="match status" value="1"/>
</dbReference>
<evidence type="ECO:0000259" key="3">
    <source>
        <dbReference type="PROSITE" id="PS51457"/>
    </source>
</evidence>
<protein>
    <submittedName>
        <fullName evidence="4">BEND2 protein</fullName>
    </submittedName>
</protein>
<dbReference type="EMBL" id="VWYO01020145">
    <property type="protein sequence ID" value="NXR66983.1"/>
    <property type="molecule type" value="Genomic_DNA"/>
</dbReference>
<comment type="caution">
    <text evidence="4">The sequence shown here is derived from an EMBL/GenBank/DDBJ whole genome shotgun (WGS) entry which is preliminary data.</text>
</comment>
<feature type="non-terminal residue" evidence="4">
    <location>
        <position position="490"/>
    </location>
</feature>
<keyword evidence="5" id="KW-1185">Reference proteome</keyword>
<proteinExistence type="predicted"/>
<dbReference type="GO" id="GO:0003677">
    <property type="term" value="F:DNA binding"/>
    <property type="evidence" value="ECO:0007669"/>
    <property type="project" value="InterPro"/>
</dbReference>
<dbReference type="Pfam" id="PF10523">
    <property type="entry name" value="BEN"/>
    <property type="match status" value="2"/>
</dbReference>
<feature type="domain" description="BEN" evidence="3">
    <location>
        <begin position="193"/>
        <end position="292"/>
    </location>
</feature>
<feature type="non-terminal residue" evidence="4">
    <location>
        <position position="1"/>
    </location>
</feature>
<sequence length="490" mass="54950">MRTREEEYEDSDSVIYEYEPDYECESILSEASYTGYQQNPLAEVLSYCQAMYDAIQKLDKKFDLLHRKVSEMQHTRIKPLLLKPVSIKDLRLVRVALQNGHVQVNSKVQHAPQSFQLESQQLVGRQSPPLPTIVSTHSLHSSYTATNGMPDLSPQSNLAPSIVESTVNVPSSPVASPPIPAPSEPKEFVGDPARNVKVLGHHLVKARQKTKPKFAARHLVRVLFPKKTLLCSVMGASARRRRTLDPNKIAAIREFLATNFPTYDLSEHGKDWKTCITNVNSMIRCLRSETKRNSASSPKDRRADCSTGSVWGILEYAVFSSASSCSYLNYNEDSEDNSQSSQKMTSSTTDILQNSGLDKFPEAFHTSSVKKQQSLEPTEPLGSPWRDVQLPFSVIYVAKGKTRPELSARYLIRHMFPEDVLVKSNVYGSLDRGMNPLDSNKINALREFLKENFPSFDLNESGLDWKACVAAINSTIRSLRHELKKATSGI</sequence>
<dbReference type="PANTHER" id="PTHR47305">
    <property type="entry name" value="BEN DOMAIN-CONTAINING PROTEIN 2"/>
    <property type="match status" value="1"/>
</dbReference>
<dbReference type="AlphaFoldDB" id="A0A7L2N4F0"/>
<evidence type="ECO:0000313" key="4">
    <source>
        <dbReference type="EMBL" id="NXR66983.1"/>
    </source>
</evidence>
<dbReference type="PROSITE" id="PS51457">
    <property type="entry name" value="BEN"/>
    <property type="match status" value="2"/>
</dbReference>
<name>A0A7L2N4F0_9PASS</name>
<evidence type="ECO:0000256" key="2">
    <source>
        <dbReference type="ARBA" id="ARBA00023242"/>
    </source>
</evidence>
<evidence type="ECO:0000313" key="5">
    <source>
        <dbReference type="Proteomes" id="UP000587697"/>
    </source>
</evidence>
<keyword evidence="2" id="KW-0539">Nucleus</keyword>
<accession>A0A7L2N4F0</accession>